<evidence type="ECO:0000313" key="1">
    <source>
        <dbReference type="EMBL" id="KPQ35067.1"/>
    </source>
</evidence>
<organism evidence="1 2">
    <name type="scientific">Phormidesmis priestleyi Ana</name>
    <dbReference type="NCBI Taxonomy" id="1666911"/>
    <lineage>
        <taxon>Bacteria</taxon>
        <taxon>Bacillati</taxon>
        <taxon>Cyanobacteriota</taxon>
        <taxon>Cyanophyceae</taxon>
        <taxon>Leptolyngbyales</taxon>
        <taxon>Leptolyngbyaceae</taxon>
        <taxon>Phormidesmis</taxon>
    </lineage>
</organism>
<sequence length="200" mass="21839">MSISSVVSNFELLVKPIVQPSADILGVGRTVIQGYFLSVANLSSRDDFRLQLNFRAKSTNLSSSPLLAFWDVNGNNTLLSPVSNTPNSRVYEIRLQPRDTGLFILQPNVADRDVVTAANTEIRGYLEATLATPFGANTYNLLLSPEHRGTFLPKGFVIPDGIVADTPQDFDQLVYSIPTAQGGTAFEFQQISPDFIRSAA</sequence>
<evidence type="ECO:0000313" key="2">
    <source>
        <dbReference type="Proteomes" id="UP000050465"/>
    </source>
</evidence>
<proteinExistence type="predicted"/>
<protein>
    <submittedName>
        <fullName evidence="1">Uncharacterized protein</fullName>
    </submittedName>
</protein>
<dbReference type="AlphaFoldDB" id="A0A0P8BMX7"/>
<comment type="caution">
    <text evidence="1">The sequence shown here is derived from an EMBL/GenBank/DDBJ whole genome shotgun (WGS) entry which is preliminary data.</text>
</comment>
<gene>
    <name evidence="1" type="ORF">HLUCCA11_11655</name>
</gene>
<reference evidence="1 2" key="1">
    <citation type="submission" date="2015-09" db="EMBL/GenBank/DDBJ databases">
        <title>Identification and resolution of microdiversity through metagenomic sequencing of parallel consortia.</title>
        <authorList>
            <person name="Nelson W.C."/>
            <person name="Romine M.F."/>
            <person name="Lindemann S.R."/>
        </authorList>
    </citation>
    <scope>NUCLEOTIDE SEQUENCE [LARGE SCALE GENOMIC DNA]</scope>
    <source>
        <strain evidence="1">Ana</strain>
    </source>
</reference>
<dbReference type="PATRIC" id="fig|1666911.3.peg.4394"/>
<accession>A0A0P8BMX7</accession>
<dbReference type="Proteomes" id="UP000050465">
    <property type="component" value="Unassembled WGS sequence"/>
</dbReference>
<name>A0A0P8BMX7_9CYAN</name>
<dbReference type="EMBL" id="LJZR01000014">
    <property type="protein sequence ID" value="KPQ35067.1"/>
    <property type="molecule type" value="Genomic_DNA"/>
</dbReference>